<dbReference type="CDD" id="cd02241">
    <property type="entry name" value="cupin_OxOx"/>
    <property type="match status" value="1"/>
</dbReference>
<evidence type="ECO:0000256" key="6">
    <source>
        <dbReference type="ARBA" id="ARBA00023211"/>
    </source>
</evidence>
<evidence type="ECO:0000256" key="5">
    <source>
        <dbReference type="ARBA" id="ARBA00022723"/>
    </source>
</evidence>
<dbReference type="PANTHER" id="PTHR31238">
    <property type="entry name" value="GERMIN-LIKE PROTEIN SUBFAMILY 3 MEMBER 3"/>
    <property type="match status" value="1"/>
</dbReference>
<dbReference type="SUPFAM" id="SSF51182">
    <property type="entry name" value="RmlC-like cupins"/>
    <property type="match status" value="1"/>
</dbReference>
<evidence type="ECO:0000256" key="1">
    <source>
        <dbReference type="ARBA" id="ARBA00004271"/>
    </source>
</evidence>
<comment type="subcellular location">
    <subcellularLocation>
        <location evidence="1 7">Secreted</location>
        <location evidence="1 7">Extracellular space</location>
        <location evidence="1 7">Apoplast</location>
    </subcellularLocation>
</comment>
<evidence type="ECO:0000313" key="10">
    <source>
        <dbReference type="Proteomes" id="UP001497512"/>
    </source>
</evidence>
<dbReference type="Gene3D" id="2.60.120.10">
    <property type="entry name" value="Jelly Rolls"/>
    <property type="match status" value="1"/>
</dbReference>
<keyword evidence="6 7" id="KW-0464">Manganese</keyword>
<dbReference type="InterPro" id="IPR011051">
    <property type="entry name" value="RmlC_Cupin_sf"/>
</dbReference>
<dbReference type="SMART" id="SM00835">
    <property type="entry name" value="Cupin_1"/>
    <property type="match status" value="1"/>
</dbReference>
<organism evidence="9 10">
    <name type="scientific">Sphagnum troendelagicum</name>
    <dbReference type="NCBI Taxonomy" id="128251"/>
    <lineage>
        <taxon>Eukaryota</taxon>
        <taxon>Viridiplantae</taxon>
        <taxon>Streptophyta</taxon>
        <taxon>Embryophyta</taxon>
        <taxon>Bryophyta</taxon>
        <taxon>Sphagnophytina</taxon>
        <taxon>Sphagnopsida</taxon>
        <taxon>Sphagnales</taxon>
        <taxon>Sphagnaceae</taxon>
        <taxon>Sphagnum</taxon>
    </lineage>
</organism>
<comment type="similarity">
    <text evidence="2 7">Belongs to the germin family.</text>
</comment>
<evidence type="ECO:0000256" key="4">
    <source>
        <dbReference type="ARBA" id="ARBA00022525"/>
    </source>
</evidence>
<dbReference type="EMBL" id="OZ019906">
    <property type="protein sequence ID" value="CAK9204342.1"/>
    <property type="molecule type" value="Genomic_DNA"/>
</dbReference>
<evidence type="ECO:0000259" key="8">
    <source>
        <dbReference type="SMART" id="SM00835"/>
    </source>
</evidence>
<evidence type="ECO:0000313" key="9">
    <source>
        <dbReference type="EMBL" id="CAK9204342.1"/>
    </source>
</evidence>
<dbReference type="Proteomes" id="UP001497512">
    <property type="component" value="Chromosome 14"/>
</dbReference>
<dbReference type="InterPro" id="IPR006045">
    <property type="entry name" value="Cupin_1"/>
</dbReference>
<keyword evidence="3 7" id="KW-0052">Apoplast</keyword>
<evidence type="ECO:0000256" key="2">
    <source>
        <dbReference type="ARBA" id="ARBA00007456"/>
    </source>
</evidence>
<name>A0ABP0TTR8_9BRYO</name>
<accession>A0ABP0TTR8</accession>
<dbReference type="Pfam" id="PF00190">
    <property type="entry name" value="Cupin_1"/>
    <property type="match status" value="1"/>
</dbReference>
<gene>
    <name evidence="9" type="ORF">CSSPTR1EN2_LOCUS7338</name>
</gene>
<reference evidence="9" key="1">
    <citation type="submission" date="2024-02" db="EMBL/GenBank/DDBJ databases">
        <authorList>
            <consortium name="ELIXIR-Norway"/>
            <consortium name="Elixir Norway"/>
        </authorList>
    </citation>
    <scope>NUCLEOTIDE SEQUENCE</scope>
</reference>
<proteinExistence type="inferred from homology"/>
<keyword evidence="5 7" id="KW-0479">Metal-binding</keyword>
<keyword evidence="10" id="KW-1185">Reference proteome</keyword>
<dbReference type="PRINTS" id="PR00325">
    <property type="entry name" value="GERMIN"/>
</dbReference>
<evidence type="ECO:0000256" key="7">
    <source>
        <dbReference type="RuleBase" id="RU366015"/>
    </source>
</evidence>
<evidence type="ECO:0000256" key="3">
    <source>
        <dbReference type="ARBA" id="ARBA00022523"/>
    </source>
</evidence>
<keyword evidence="4 7" id="KW-0964">Secreted</keyword>
<sequence length="253" mass="26796">MDVAIMSLLYTSAGSCCSKRQASQAWKVTFAFACCTALLLVAAPALQMVQASDADPLQDFCVADLSPSAPHVNGLACKHRATVTSKDFLFTGFRKAGNVSISGTNAIPTLGDVHQYPALNTQGISHVRLDFGVGGVIPPHIHPLATETLFVVQGSIYTGFISYDNVLYAEVLQQGDVFIFPRASLHFQINVGTGPAVTFNSLNSQDPGFLLTANQLLATNISSAVLEASLGINSQELYSLQASVPSFWSLAAP</sequence>
<dbReference type="InterPro" id="IPR001929">
    <property type="entry name" value="Germin"/>
</dbReference>
<protein>
    <recommendedName>
        <fullName evidence="7">Germin-like protein</fullName>
    </recommendedName>
</protein>
<dbReference type="InterPro" id="IPR014710">
    <property type="entry name" value="RmlC-like_jellyroll"/>
</dbReference>
<feature type="domain" description="Cupin type-1" evidence="8">
    <location>
        <begin position="91"/>
        <end position="238"/>
    </location>
</feature>